<proteinExistence type="predicted"/>
<dbReference type="Proteomes" id="UP000282977">
    <property type="component" value="Unassembled WGS sequence"/>
</dbReference>
<evidence type="ECO:0000313" key="2">
    <source>
        <dbReference type="Proteomes" id="UP000282977"/>
    </source>
</evidence>
<dbReference type="Pfam" id="PF07277">
    <property type="entry name" value="SapC"/>
    <property type="match status" value="1"/>
</dbReference>
<name>A0A437J9V1_9SPHN</name>
<dbReference type="RefSeq" id="WP_127690428.1">
    <property type="nucleotide sequence ID" value="NZ_RZUL01000002.1"/>
</dbReference>
<gene>
    <name evidence="1" type="ORF">ENE74_08595</name>
</gene>
<reference evidence="1 2" key="1">
    <citation type="submission" date="2019-01" db="EMBL/GenBank/DDBJ databases">
        <authorList>
            <person name="Chen W.-M."/>
        </authorList>
    </citation>
    <scope>NUCLEOTIDE SEQUENCE [LARGE SCALE GENOMIC DNA]</scope>
    <source>
        <strain evidence="1 2">TLA-22</strain>
    </source>
</reference>
<dbReference type="EMBL" id="RZUL01000002">
    <property type="protein sequence ID" value="RVT42254.1"/>
    <property type="molecule type" value="Genomic_DNA"/>
</dbReference>
<dbReference type="AlphaFoldDB" id="A0A437J9V1"/>
<comment type="caution">
    <text evidence="1">The sequence shown here is derived from an EMBL/GenBank/DDBJ whole genome shotgun (WGS) entry which is preliminary data.</text>
</comment>
<organism evidence="1 2">
    <name type="scientific">Sphingobium algorifonticola</name>
    <dbReference type="NCBI Taxonomy" id="2008318"/>
    <lineage>
        <taxon>Bacteria</taxon>
        <taxon>Pseudomonadati</taxon>
        <taxon>Pseudomonadota</taxon>
        <taxon>Alphaproteobacteria</taxon>
        <taxon>Sphingomonadales</taxon>
        <taxon>Sphingomonadaceae</taxon>
        <taxon>Sphingobium</taxon>
    </lineage>
</organism>
<dbReference type="InterPro" id="IPR010836">
    <property type="entry name" value="SapC"/>
</dbReference>
<keyword evidence="2" id="KW-1185">Reference proteome</keyword>
<protein>
    <submittedName>
        <fullName evidence="1">Multidrug transporter</fullName>
    </submittedName>
</protein>
<evidence type="ECO:0000313" key="1">
    <source>
        <dbReference type="EMBL" id="RVT42254.1"/>
    </source>
</evidence>
<dbReference type="OrthoDB" id="8888710at2"/>
<accession>A0A437J9V1</accession>
<sequence length="240" mass="26281">MSNHQILDSLAHRDLRVRMESSAALGDDVMACLLMPAEFRRAQADFPILFRRDLQSAAFSAVALFGFENGENLFLEEDRWDAAYKPLAQAVKPFLIGRSRDDASPAQVHVDLDSPRIVTDGTAGVRLFTNAGQPTPLLDDIAQQLGDLDDAFRASESFFTALTRHDLLEPFRLDVPLTDGSNNSLVGFHIVNEDRLRVLDGATLADLHSAGHLMPLFMAVASLAQLTALVARKNRRVGGG</sequence>